<dbReference type="SUPFAM" id="SSF53474">
    <property type="entry name" value="alpha/beta-Hydrolases"/>
    <property type="match status" value="2"/>
</dbReference>
<dbReference type="NCBIfam" id="TIGR01733">
    <property type="entry name" value="AA-adenyl-dom"/>
    <property type="match status" value="5"/>
</dbReference>
<dbReference type="Pfam" id="PF00501">
    <property type="entry name" value="AMP-binding"/>
    <property type="match status" value="5"/>
</dbReference>
<dbReference type="Gene3D" id="1.10.10.1830">
    <property type="entry name" value="Non-ribosomal peptide synthase, adenylation domain"/>
    <property type="match status" value="1"/>
</dbReference>
<dbReference type="CDD" id="cd12117">
    <property type="entry name" value="A_NRPS_Srf_like"/>
    <property type="match status" value="1"/>
</dbReference>
<feature type="domain" description="Carrier" evidence="4">
    <location>
        <begin position="3196"/>
        <end position="3274"/>
    </location>
</feature>
<dbReference type="InterPro" id="IPR025110">
    <property type="entry name" value="AMP-bd_C"/>
</dbReference>
<dbReference type="Pfam" id="PF18563">
    <property type="entry name" value="TubC_N"/>
    <property type="match status" value="1"/>
</dbReference>
<dbReference type="InterPro" id="IPR006162">
    <property type="entry name" value="Ppantetheine_attach_site"/>
</dbReference>
<gene>
    <name evidence="5" type="ORF">ATI02_6139</name>
</gene>
<dbReference type="RefSeq" id="WP_100848242.1">
    <property type="nucleotide sequence ID" value="NZ_PHHE01000001.1"/>
</dbReference>
<dbReference type="PROSITE" id="PS50075">
    <property type="entry name" value="CARRIER"/>
    <property type="match status" value="5"/>
</dbReference>
<dbReference type="NCBIfam" id="NF004282">
    <property type="entry name" value="PRK05691.1"/>
    <property type="match status" value="8"/>
</dbReference>
<dbReference type="PANTHER" id="PTHR45527:SF1">
    <property type="entry name" value="FATTY ACID SYNTHASE"/>
    <property type="match status" value="1"/>
</dbReference>
<dbReference type="SMART" id="SM00824">
    <property type="entry name" value="PKS_TE"/>
    <property type="match status" value="1"/>
</dbReference>
<feature type="domain" description="Carrier" evidence="4">
    <location>
        <begin position="2119"/>
        <end position="2193"/>
    </location>
</feature>
<comment type="caution">
    <text evidence="5">The sequence shown here is derived from an EMBL/GenBank/DDBJ whole genome shotgun (WGS) entry which is preliminary data.</text>
</comment>
<dbReference type="SUPFAM" id="SSF52777">
    <property type="entry name" value="CoA-dependent acyltransferases"/>
    <property type="match status" value="10"/>
</dbReference>
<dbReference type="Proteomes" id="UP000232455">
    <property type="component" value="Unassembled WGS sequence"/>
</dbReference>
<dbReference type="InterPro" id="IPR045851">
    <property type="entry name" value="AMP-bd_C_sf"/>
</dbReference>
<feature type="domain" description="Carrier" evidence="4">
    <location>
        <begin position="1063"/>
        <end position="1138"/>
    </location>
</feature>
<dbReference type="SMART" id="SM00823">
    <property type="entry name" value="PKS_PP"/>
    <property type="match status" value="5"/>
</dbReference>
<dbReference type="CDD" id="cd19544">
    <property type="entry name" value="E-C_NRPS"/>
    <property type="match status" value="2"/>
</dbReference>
<dbReference type="Gene3D" id="3.30.559.10">
    <property type="entry name" value="Chloramphenicol acetyltransferase-like domain"/>
    <property type="match status" value="5"/>
</dbReference>
<name>A0ABX4Q8B0_9PSED</name>
<dbReference type="Gene3D" id="3.40.50.980">
    <property type="match status" value="10"/>
</dbReference>
<dbReference type="PANTHER" id="PTHR45527">
    <property type="entry name" value="NONRIBOSOMAL PEPTIDE SYNTHETASE"/>
    <property type="match status" value="1"/>
</dbReference>
<evidence type="ECO:0000256" key="3">
    <source>
        <dbReference type="ARBA" id="ARBA00022553"/>
    </source>
</evidence>
<dbReference type="InterPro" id="IPR000873">
    <property type="entry name" value="AMP-dep_synth/lig_dom"/>
</dbReference>
<dbReference type="Pfam" id="PF00668">
    <property type="entry name" value="Condensation"/>
    <property type="match status" value="5"/>
</dbReference>
<dbReference type="InterPro" id="IPR020845">
    <property type="entry name" value="AMP-binding_CS"/>
</dbReference>
<dbReference type="CDD" id="cd05930">
    <property type="entry name" value="A_NRPS"/>
    <property type="match status" value="2"/>
</dbReference>
<dbReference type="Gene3D" id="2.30.38.10">
    <property type="entry name" value="Luciferase, Domain 3"/>
    <property type="match status" value="5"/>
</dbReference>
<dbReference type="CDD" id="cd17651">
    <property type="entry name" value="A_NRPS_VisG_like"/>
    <property type="match status" value="2"/>
</dbReference>
<dbReference type="InterPro" id="IPR001031">
    <property type="entry name" value="Thioesterase"/>
</dbReference>
<dbReference type="InterPro" id="IPR001242">
    <property type="entry name" value="Condensation_dom"/>
</dbReference>
<dbReference type="InterPro" id="IPR020806">
    <property type="entry name" value="PKS_PP-bd"/>
</dbReference>
<feature type="domain" description="Carrier" evidence="4">
    <location>
        <begin position="4248"/>
        <end position="4323"/>
    </location>
</feature>
<dbReference type="InterPro" id="IPR010071">
    <property type="entry name" value="AA_adenyl_dom"/>
</dbReference>
<dbReference type="Gene3D" id="3.30.559.30">
    <property type="entry name" value="Nonribosomal peptide synthetase, condensation domain"/>
    <property type="match status" value="5"/>
</dbReference>
<dbReference type="Pfam" id="PF00975">
    <property type="entry name" value="Thioesterase"/>
    <property type="match status" value="2"/>
</dbReference>
<dbReference type="SUPFAM" id="SSF47336">
    <property type="entry name" value="ACP-like"/>
    <property type="match status" value="5"/>
</dbReference>
<comment type="cofactor">
    <cofactor evidence="1">
        <name>pantetheine 4'-phosphate</name>
        <dbReference type="ChEBI" id="CHEBI:47942"/>
    </cofactor>
</comment>
<dbReference type="Pfam" id="PF13193">
    <property type="entry name" value="AMP-binding_C"/>
    <property type="match status" value="5"/>
</dbReference>
<proteinExistence type="predicted"/>
<dbReference type="InterPro" id="IPR009081">
    <property type="entry name" value="PP-bd_ACP"/>
</dbReference>
<dbReference type="InterPro" id="IPR036736">
    <property type="entry name" value="ACP-like_sf"/>
</dbReference>
<dbReference type="CDD" id="cd19531">
    <property type="entry name" value="LCL_NRPS-like"/>
    <property type="match status" value="3"/>
</dbReference>
<dbReference type="Pfam" id="PF00550">
    <property type="entry name" value="PP-binding"/>
    <property type="match status" value="5"/>
</dbReference>
<protein>
    <submittedName>
        <fullName evidence="5">Arthrofactin-type cyclic lipopeptide synthetase C</fullName>
    </submittedName>
</protein>
<organism evidence="5 6">
    <name type="scientific">Pseudomonas baetica</name>
    <dbReference type="NCBI Taxonomy" id="674054"/>
    <lineage>
        <taxon>Bacteria</taxon>
        <taxon>Pseudomonadati</taxon>
        <taxon>Pseudomonadota</taxon>
        <taxon>Gammaproteobacteria</taxon>
        <taxon>Pseudomonadales</taxon>
        <taxon>Pseudomonadaceae</taxon>
        <taxon>Pseudomonas</taxon>
    </lineage>
</organism>
<dbReference type="Gene3D" id="3.30.300.30">
    <property type="match status" value="5"/>
</dbReference>
<keyword evidence="2" id="KW-0596">Phosphopantetheine</keyword>
<dbReference type="InterPro" id="IPR029058">
    <property type="entry name" value="AB_hydrolase_fold"/>
</dbReference>
<dbReference type="Gene3D" id="3.40.50.1820">
    <property type="entry name" value="alpha/beta hydrolase"/>
    <property type="match status" value="2"/>
</dbReference>
<evidence type="ECO:0000256" key="1">
    <source>
        <dbReference type="ARBA" id="ARBA00001957"/>
    </source>
</evidence>
<dbReference type="InterPro" id="IPR023213">
    <property type="entry name" value="CAT-like_dom_sf"/>
</dbReference>
<feature type="domain" description="Carrier" evidence="4">
    <location>
        <begin position="5301"/>
        <end position="5375"/>
    </location>
</feature>
<accession>A0ABX4Q8B0</accession>
<dbReference type="EMBL" id="PHHE01000001">
    <property type="protein sequence ID" value="PKA73028.1"/>
    <property type="molecule type" value="Genomic_DNA"/>
</dbReference>
<dbReference type="Gene3D" id="1.10.1200.10">
    <property type="entry name" value="ACP-like"/>
    <property type="match status" value="5"/>
</dbReference>
<keyword evidence="6" id="KW-1185">Reference proteome</keyword>
<evidence type="ECO:0000259" key="4">
    <source>
        <dbReference type="PROSITE" id="PS50075"/>
    </source>
</evidence>
<evidence type="ECO:0000256" key="2">
    <source>
        <dbReference type="ARBA" id="ARBA00022450"/>
    </source>
</evidence>
<dbReference type="InterPro" id="IPR044894">
    <property type="entry name" value="TubC_N_sf"/>
</dbReference>
<dbReference type="NCBIfam" id="NF003417">
    <property type="entry name" value="PRK04813.1"/>
    <property type="match status" value="5"/>
</dbReference>
<sequence length="5952" mass="650359">MNVIELLATLKTKDIQLAVTDDQLRVNGNKQALSDPALLASLREHKPALIELIKAGQYSASKAGQIDVPANGIVPGTTRITPDRVTLVDLDQATLDRLVADVPGGAANVQDIYPLAPLQEGILYHHASNEQGDPYVMQSYFAFSSRERLQAFAQALQTVIDRHDILRTAVHWEGLDVPLQVVWRQVQLPLEEVLLDNASDALQQLHARFDARHFRLDVSRAPLIRLAYAWDEAGQRVVATLLFHHMALDHSALDVVRHELYACLSGQHASLGRPVPFRNYVAQARLGISEAEHEEFFRDMLGDIAEPTLPYGLHDVQGDGLGIAELSMPVNPLLGQRLRAQARQLGVSAASLFHLGWAQVLAALTGKPNVVFGTVLMGRMQGAEATERALGIFINTLPLRVDVDAQGVRAAVEATHKRLTTLMRHEHAPLALAQRCSGVVAPTPLFSALLNYRHSHTAATASAETLAAWEGISTISSEERTNYPLTLSVDDFGDAFSLTLLATTEVEPQRICEYLHCALESLVMALEQAPDTALNQLPILPAAEREQVLVAFNATHAAYPATQTIHQRFEAQVAQRPEAIAAAFLGEQLSYAELNRHANALAHHLIELGVKADDRVAIVARRGLDTLVGLVAILKAGAGYVPVDPAHPADRLNYLLSDSAPVAVLTQNNLRERLPALNVPVIDLDQRTWPLSVTLDPQVPGLTSAHLAYVIYTSGSTGLPKGVMVEHRTLANLVDWHCAAFDLCAGRHTSSLAGFGFDAMAWEVWPALCAGATLHLAPTHEGSEDIDALLDWWRAQPLDVSFLPTPVAEYAFSQNLEHPTLRTLLIGGDRLRQFSRNQPFDVINNYGPTEATVVATSGRIEAGDALHIGKPVANATVYLLDEQQRPVPIGVMGELYVGGAGVARGYLNRADLTAERFLRDPFSSAANARMYRTGDLARWRADGTIDYLGRNDDQVKIRGVRIELGEIETRLNQLPGIQEAVLLAREDEPGQPRLVAYFTEQSQVEPLAVAELRAHLLTQLPDYMVPVAFVKLDTLPLTANGKVDRKALPKPDRAALFTREYEAPYNELETALAQIWANVLQVERVGRQDHFFELGGHSLLAMRMVSQVRQSLGVELALGDLFANAELAAVAEAVAQAGRSTQPEIVPVARDGALPLSFAQQRLWFLAQMEGANTAYNIPIGLRLRGQLNEEALQQALGRIVARHETLRSRFAQFNDEAQVLIAPVDSGLLLRVEDLREHPQPDEALLALIQGEASGPFDLQDDALIRGRLVRLADDHHVLLLTLHHIISDGWSMGVLTRELMALYQAFSHGQPDPLPPLALQYTDYAVWQRRWLSGEVLQRQSEYWQRTLAGAPALLMLPTDRPRPAEQGFAGSTVDVLLDERLSAGLKALSQRHGVTMYMLMISAWASLLSRLSGQSEVVIGSPVANRNRAEIEGLIGMFVNTLALRIDTSGELSSEALLARVKAQTLAAQAHQDLPFEQVVEITKPLRSMAHSPLFQVMFSWESGHGNGLSLGDLTLESVAEPSHFAKFDLSLTLAEAADGIRGSLEYAIALFDEVTIQRYVGYFQRLLQAMVGNDQAVLAQVELLADEERQHLLIDLNATEIAVELDQTVHGRFEAQVLRTPEADAVIAAGQSLSFAELNRQANRLAHHLQQAGVGPDSRVAICVERGPQLLVGLLAILKAGGAYVPLDPGYPAERLAYMLEDSAPVAVLVHAATRALIGESAAVLIDFDHCTWQNLPQSNPQVPDLSAANLAYVIYTSGSTGTPKGVMVEHRNLVNLLHWSASLCPLSSGAALLQKTPFSFDASVWELFWPLTTGMRLVLASPDGHRDPAALVQLIREQQVNVIQFVPALLQQFLEQEDVSQCRSLTDVFCGGGELTAALVRSVRERLPSVRLHNVYGPTEATVDSTVWTLEPHSPIPKGAPPIGKPLCNTRVYILDAYQQPVPFGVVGEMYLGGMQVTRGYLNRPQLTAERFLSDPFSDQPHARLYRTGDVARYRVDGNIEYLGRNDDQVKIRGLRIELGEIQAHLVHINGVREAAVLAREDVPGDQRLVAYYSGEPLQVDQLRAELLKHLPDYMVPAVFVHLDSLPLSPNGKLDRKALPAPGQTALLSREYEAPIGEVETVIAGLWAELLKVERVGRHDHFFELGGHSLMAVNLVARMRRAGLSADIRVLFGQPTLAALAAAVGGAPEAVVASNLIPRNCTRITPDLLPLVALDQATIDRVVASVPGGALNVQDIYPLAPLQTGILFHHVSAAQGDPYVLQAQFAFADEQRLKAFVDALQSVIERHDVLRTALFWEGLEDPVQVVWRQASLACEALALDADSGDVLSQLRARFTVDNYRMPVTEAPLMRVVHARDAVNQRVVALLLFHHLVMDHVALEVLQHEMQAFLLDQPQCLSNPVPYRNYVAHTRSGLSEQEHEKFFREMLGDISEPTLPYGQNLADKGSSPEAPAQQAQLTLESTLSHSIRQQARRLGVSAASLMHLAWAQVLAQLSGREAVVFGTVLLGRLHGGEGAERALGVFINTLPLCIELNAHSVKGAALATHERLSQLLAHEHAQLAQVQQCSAMPSGTPLFSTLLNYRHSAPAGPVSAEVQAAWQGMQLLKAEEHTNYRLTLSVDDLGEDFSLKVLADTGIDAQRICAYMRSALSVLLDALEHTPHMGFDRLSVVPAQEREQLLVRFNATEADYPSGLTIAQRFETQVAERPQSVAAIFADQPLTYLQLNRQANALAHHLIELGVKPDDRVAIVARRGLDTLVGLVAILKAGAGYVPVDPAHPAERISYLLNDCEPVAILTHSDLRERLPALAVPTIDLDLCAWPAQAQQNPVVPELSAAHLAYVIYTSGSTGLPKGVMVEHQTLSNLVDWHCETFDLRAEGHTSSLAGFGFDAMAWEVWPALCVGATLHLAPVHDGSEDIDALLDWWRGQPLDVSFLPTPIAEYAFSQNLDHPTLRTLLIGGDRLRQFNRQPSFAVINNYGPTEATVVATSGRVDVGAALHIGKPVANASVYVLDEQQRPVPMGVMGELYVGGAGVARGYLNRAELTAERFLHDPFSSAPNARMYRTGDLARWRDDGAIDYLGRNDDQVKIRGMRIELGEIETRLSRLPGINEAVLLAREDEPGEPRLVAYFTEQDAVEPLAVGELRAQLLTQLPDYMVPAAFVRLDALPLTANGKVDRKALPKPDLTALPAREYAAPQGELEIALAQIWAEVLQVGQVGRHDHFFELGGHSLLAMRMVSLIRQRLGVELALSDLFADAQLSAVAEVLNHAARSALVDIVPAPRDQALPMSFAQQRLWFLAQMTGGNSAYNIPLGLRLRGHLDVDALQAALARIVARHETLRSRFISLADSAHVSIAPVDSGLLLRVDDLRQQLHAEQTLQTLIAQETSTAFDLQNDPLIRGQLVRLADDHHVLLLTVHHIVADGWSMGVLTAELMALYQAFSHGQPDPLPPLTLQYGDYAVWQRQWLSGDVLQRQSDYWQQTLDGAPALLTLPTDRPRPVQQDYAGSHVEVRLDERLSTGLKALSQRHGATLFMTLMSAWAMLMSRLSGQSDVVIGAPVANRSRAEVEGLIGMFVNTLAVRIDTSGAPSVEALLAQVKARTLEAQAHQDLPFEQVVEITRPVRSLAHSPLFQTTLNWDSSVGPQLALGDLTLEGVAGPGEVAKFDLTLTLGEVNGVIRGALNYATALFDAPTIVRYIGYFERLLEAMIASDQVVLDSVPLLAADERQRLLGDFNATARDYPQTLTVHGIFQHQAAAHPKAVAAVHGAHSLSYFELNAQANRLAHHLIAEEGVQPGDHVAILLPRSLELLVAQLAIAKCAAAYVPLDINAPSERQAFMVEDCQAVALLTLSGEVIDYAAPRIDLDTLTLSGQPTHNPNLLQSSESLAYIMYTSGSTGTPKGVMVPHRGIGRLVINNGYADFNAQDRVVFASNPAFDASTMDIWGPLLNGGRVVIIDHQTLLDSNAFGRELRASGATILFVTTALFNQYVQLIPQALKGLRILLCGGERSDPAAFRRLLAEAPALRIVHCYGPTETTTYATTFEVQEVADDAESVPIGGPIGNTQVYVLDAYQQPVPMGVTGELYIGGQGVALGYLNRPDLTAEKFLRDPFSETPGALLYRTGDLARWLAPGQLDCIGRNDDQVKIRGFRIELGEIENRLLNCPGIKEAVVLARRDGQDSPRLVAYYTAHAGLLDSAGLHAQLHARLPEYMLPTAWVQLEVLPLNNNGKVDRKALPAPTQEALLSRVYEAPANPLEASLAQVWAEVLQVEQVGRHDNFFELGGHSLLAMRMLSQVRQQLDVELALADLFANPELAAVAEVLSQAERSRLPEILPAPRDQALPLSFAQQRLWFLAQMDGGNTAYNIPLGLHLRGRLDAVALQRALARIVARHESLRSRFAQLNDEAQVLIAPVDTGLPLIVEDWRQQPQTHEALRTLVETEARGPFNLQDDPLIRGRVVRLADEHHVLLLTMHHIISDGWSMGVLTRELMALYQAFSHGEDDPLPPLALQYTDYAVWQRRWLSGEVLQRQSDYWQQTLAGAPALLSLPTDRPRPAQQDHHGGSVEIVLDAQTSTGLKALCQRHAVTPYMVLMSAWAMLLARLSGQSDVVIGSPVANRTRAEIEGLIGMFVNTLALRIDTSGDLTVAALLARVKAQTLAAQAHQDLPFEHVVEITRPLRSLSHTPLFQTLVSWDSSVAPALALGGLTLEGLAGENHFVKFDLSLSLGENPQGIRGALRYATALFDESTVRRFSGYLQRLLTALVTDDQAVLAQVNLLAADEQQRLLGDFNATAVDCPVEQPIQSLFEAQVQRQPDAIAVQSGEHSLTYRELNARANRLAHHLREQGVGPDARVALCVERGLDLVVGLLGILKAGGAYVPLDPAYPAERLDFMLKDCAPVAVLVHTATRSLFAGTDVAVIDFDQCSWHAQSEGNPQVPGLNPANLAYMIYTSGSTGTPKGVMLEHRGLCNLMHWGSQICPPTPESALLQKAPFSFDGSVWEFFWPLTAGVRLVLARPGGHREPAYLAQLIRQQRITVVKFVPALLQQFVELQKVSECTSLTDIFCGGGELTAALAAAVRQHLPWVRLHNVYGPTEATVDSTAWTLEPHMPVPTSQLPIGKAICNTRLYVLDVHDHPVPLGVIGQLHIGGIGVARGYMGLPQMQAERFIDSPFVAGDRLYRTGDLVRYRADGNLEFLGRDDFQVKLHGLRLELGEIEARLIQHPDVREVVVLMRDERLVAYFTVREGSAAPAIDTLRAFILEQLPEYMVPGAFVVLDALPLSPNGKIDRQALPAPGIDAVLSRHYEAPQGEVESLLAQVWGEVLKVEQVGRHDNFFELGGHSLLAIRLVNLLQRAGQQVTLAELFQRPSVESLAALLSQRSALPEHPEGLVVVRPGEGGNALFLIHEFSGRDVYFPALGMHIEGQFPIYGLPGVPLGQPQLHTLECMATRMVGIIRSVQPHGPYRLAGWSFGGLLAYEIAQQLLGLDEAVAFVGLLDTYAPHPASQDKTRWSGEHRDKRQLLEHCRARSQMRGAEGLPELADVEKLEAEVELIAFDELFQRCCEQQLPDPELAALTPAQAWSYFDREAAHGLALAHYRVSPASQPVHLFRAQALMPGQAQPNPTRGWENKVGTGLLRCIDVPGDHRSMMKNPDIQALGQALSQAMAAAQVPQPQAYQPVLTIQSGHTGHAPIFCVPGAGDSVTGFIHLTEALGPEWPIYGLQPRGLDGHGVPHSQVEAAAACYLQAVEQLYPQGPMHLIGHSFGGWVAHAMAAQLQAAGREVASLTLIDSESPGGNGTAGKPYTTTAALERLIETLQLSSGKSLGIDPLAFAEADDTTQMRLLHEGMVRAGVLSARSSAQAMHGPVRTFATALRTVYQPQRAYTGPVRLALVDDPTLDAWGNQREQAAMVEGWQRQVADLAVWYGPGNHFTILKAPNVFSLAAWWHDGLKVPAGQVLS</sequence>
<dbReference type="PROSITE" id="PS00012">
    <property type="entry name" value="PHOSPHOPANTETHEINE"/>
    <property type="match status" value="5"/>
</dbReference>
<evidence type="ECO:0000313" key="6">
    <source>
        <dbReference type="Proteomes" id="UP000232455"/>
    </source>
</evidence>
<dbReference type="SUPFAM" id="SSF56801">
    <property type="entry name" value="Acetyl-CoA synthetase-like"/>
    <property type="match status" value="5"/>
</dbReference>
<dbReference type="InterPro" id="IPR041464">
    <property type="entry name" value="TubC_N"/>
</dbReference>
<dbReference type="InterPro" id="IPR020802">
    <property type="entry name" value="TesA-like"/>
</dbReference>
<evidence type="ECO:0000313" key="5">
    <source>
        <dbReference type="EMBL" id="PKA73028.1"/>
    </source>
</evidence>
<reference evidence="5 6" key="1">
    <citation type="submission" date="2017-11" db="EMBL/GenBank/DDBJ databases">
        <title>Genome sequencing of a diverse group of Pseudomonas species.</title>
        <authorList>
            <person name="Loper J."/>
        </authorList>
    </citation>
    <scope>NUCLEOTIDE SEQUENCE [LARGE SCALE GENOMIC DNA]</scope>
    <source>
        <strain evidence="5 6">LMG 25716</strain>
    </source>
</reference>
<keyword evidence="3" id="KW-0597">Phosphoprotein</keyword>
<dbReference type="PROSITE" id="PS00455">
    <property type="entry name" value="AMP_BINDING"/>
    <property type="match status" value="5"/>
</dbReference>